<dbReference type="EMBL" id="JAHIBW010000031">
    <property type="protein sequence ID" value="KAG7295348.1"/>
    <property type="molecule type" value="Genomic_DNA"/>
</dbReference>
<keyword evidence="2" id="KW-1185">Reference proteome</keyword>
<name>A0ABQ7PQT8_PLUXY</name>
<protein>
    <submittedName>
        <fullName evidence="1">Uncharacterized protein</fullName>
    </submittedName>
</protein>
<accession>A0ABQ7PQT8</accession>
<gene>
    <name evidence="1" type="ORF">JYU34_022367</name>
</gene>
<organism evidence="1 2">
    <name type="scientific">Plutella xylostella</name>
    <name type="common">Diamondback moth</name>
    <name type="synonym">Plutella maculipennis</name>
    <dbReference type="NCBI Taxonomy" id="51655"/>
    <lineage>
        <taxon>Eukaryota</taxon>
        <taxon>Metazoa</taxon>
        <taxon>Ecdysozoa</taxon>
        <taxon>Arthropoda</taxon>
        <taxon>Hexapoda</taxon>
        <taxon>Insecta</taxon>
        <taxon>Pterygota</taxon>
        <taxon>Neoptera</taxon>
        <taxon>Endopterygota</taxon>
        <taxon>Lepidoptera</taxon>
        <taxon>Glossata</taxon>
        <taxon>Ditrysia</taxon>
        <taxon>Yponomeutoidea</taxon>
        <taxon>Plutellidae</taxon>
        <taxon>Plutella</taxon>
    </lineage>
</organism>
<dbReference type="Proteomes" id="UP000823941">
    <property type="component" value="Chromosome 31"/>
</dbReference>
<reference evidence="1 2" key="1">
    <citation type="submission" date="2021-06" db="EMBL/GenBank/DDBJ databases">
        <title>A haploid diamondback moth (Plutella xylostella L.) genome assembly resolves 31 chromosomes and identifies a diamide resistance mutation.</title>
        <authorList>
            <person name="Ward C.M."/>
            <person name="Perry K.D."/>
            <person name="Baker G."/>
            <person name="Powis K."/>
            <person name="Heckel D.G."/>
            <person name="Baxter S.W."/>
        </authorList>
    </citation>
    <scope>NUCLEOTIDE SEQUENCE [LARGE SCALE GENOMIC DNA]</scope>
    <source>
        <strain evidence="1 2">LV</strain>
        <tissue evidence="1">Single pupa</tissue>
    </source>
</reference>
<sequence>MLDAASLLMPPQFGKRCKRRLGCIQETILNHLLNVVTAPIDNSNNGTNYTEVLSLDNLWDSITGQCGYGNTEVAKGSSNETGNFVVILTIQYNPLYLHQKQEKIKQNKIKNKISRYKKAALLLIAMPTRQPLDGREFKITLMTLITKLYLYHNV</sequence>
<evidence type="ECO:0000313" key="2">
    <source>
        <dbReference type="Proteomes" id="UP000823941"/>
    </source>
</evidence>
<proteinExistence type="predicted"/>
<evidence type="ECO:0000313" key="1">
    <source>
        <dbReference type="EMBL" id="KAG7295348.1"/>
    </source>
</evidence>
<comment type="caution">
    <text evidence="1">The sequence shown here is derived from an EMBL/GenBank/DDBJ whole genome shotgun (WGS) entry which is preliminary data.</text>
</comment>